<dbReference type="InterPro" id="IPR000415">
    <property type="entry name" value="Nitroreductase-like"/>
</dbReference>
<dbReference type="EMBL" id="QFPW01000005">
    <property type="protein sequence ID" value="PZQ50130.1"/>
    <property type="molecule type" value="Genomic_DNA"/>
</dbReference>
<keyword evidence="3" id="KW-0285">Flavoprotein</keyword>
<gene>
    <name evidence="7" type="ORF">DI556_08660</name>
</gene>
<keyword evidence="4" id="KW-0288">FMN</keyword>
<dbReference type="Pfam" id="PF00881">
    <property type="entry name" value="Nitroreductase"/>
    <property type="match status" value="1"/>
</dbReference>
<evidence type="ECO:0000313" key="8">
    <source>
        <dbReference type="Proteomes" id="UP000249185"/>
    </source>
</evidence>
<dbReference type="CDD" id="cd02136">
    <property type="entry name" value="PnbA_NfnB-like"/>
    <property type="match status" value="1"/>
</dbReference>
<evidence type="ECO:0000256" key="5">
    <source>
        <dbReference type="ARBA" id="ARBA00023002"/>
    </source>
</evidence>
<evidence type="ECO:0000313" key="7">
    <source>
        <dbReference type="EMBL" id="PZQ50130.1"/>
    </source>
</evidence>
<dbReference type="GO" id="GO:0016491">
    <property type="term" value="F:oxidoreductase activity"/>
    <property type="evidence" value="ECO:0007669"/>
    <property type="project" value="UniProtKB-KW"/>
</dbReference>
<evidence type="ECO:0000259" key="6">
    <source>
        <dbReference type="Pfam" id="PF00881"/>
    </source>
</evidence>
<comment type="caution">
    <text evidence="7">The sequence shown here is derived from an EMBL/GenBank/DDBJ whole genome shotgun (WGS) entry which is preliminary data.</text>
</comment>
<sequence>MGTGFDDLLEGRRSVRAYTDEPVSRSAIEKICRQARLAPSGANLQPGRYHVLTGAPLDALVALLLEAARGDAAPAEEYSYFPKPMPAHLKARQREAGHALYAALEIGRRDVEGRRRQFQRNYAFFGAPVGVIVSIERGMGAGCFMDLGMSLMSFFLAAESQGLGTTGIGAMANHGPLIHRALGLGEEEMVVCGVALGHADPAAPENRVRTAREDLPAFTSFRGF</sequence>
<dbReference type="InterPro" id="IPR029479">
    <property type="entry name" value="Nitroreductase"/>
</dbReference>
<dbReference type="PANTHER" id="PTHR43673:SF2">
    <property type="entry name" value="NITROREDUCTASE"/>
    <property type="match status" value="1"/>
</dbReference>
<feature type="domain" description="Nitroreductase" evidence="6">
    <location>
        <begin position="10"/>
        <end position="198"/>
    </location>
</feature>
<reference evidence="7 8" key="1">
    <citation type="submission" date="2017-08" db="EMBL/GenBank/DDBJ databases">
        <title>Infants hospitalized years apart are colonized by the same room-sourced microbial strains.</title>
        <authorList>
            <person name="Brooks B."/>
            <person name="Olm M.R."/>
            <person name="Firek B.A."/>
            <person name="Baker R."/>
            <person name="Thomas B.C."/>
            <person name="Morowitz M.J."/>
            <person name="Banfield J.F."/>
        </authorList>
    </citation>
    <scope>NUCLEOTIDE SEQUENCE [LARGE SCALE GENOMIC DNA]</scope>
    <source>
        <strain evidence="7">S2_005_002_R2_34</strain>
    </source>
</reference>
<comment type="similarity">
    <text evidence="2">Belongs to the nitroreductase family.</text>
</comment>
<name>A0A2W5QF97_RHOSU</name>
<evidence type="ECO:0000256" key="4">
    <source>
        <dbReference type="ARBA" id="ARBA00022643"/>
    </source>
</evidence>
<evidence type="ECO:0000256" key="1">
    <source>
        <dbReference type="ARBA" id="ARBA00001917"/>
    </source>
</evidence>
<proteinExistence type="inferred from homology"/>
<dbReference type="Proteomes" id="UP000249185">
    <property type="component" value="Unassembled WGS sequence"/>
</dbReference>
<keyword evidence="5" id="KW-0560">Oxidoreductase</keyword>
<dbReference type="PANTHER" id="PTHR43673">
    <property type="entry name" value="NAD(P)H NITROREDUCTASE YDGI-RELATED"/>
    <property type="match status" value="1"/>
</dbReference>
<organism evidence="7 8">
    <name type="scientific">Rhodovulum sulfidophilum</name>
    <name type="common">Rhodobacter sulfidophilus</name>
    <dbReference type="NCBI Taxonomy" id="35806"/>
    <lineage>
        <taxon>Bacteria</taxon>
        <taxon>Pseudomonadati</taxon>
        <taxon>Pseudomonadota</taxon>
        <taxon>Alphaproteobacteria</taxon>
        <taxon>Rhodobacterales</taxon>
        <taxon>Paracoccaceae</taxon>
        <taxon>Rhodovulum</taxon>
    </lineage>
</organism>
<dbReference type="SUPFAM" id="SSF55469">
    <property type="entry name" value="FMN-dependent nitroreductase-like"/>
    <property type="match status" value="1"/>
</dbReference>
<dbReference type="AlphaFoldDB" id="A0A2W5QF97"/>
<evidence type="ECO:0000256" key="2">
    <source>
        <dbReference type="ARBA" id="ARBA00007118"/>
    </source>
</evidence>
<accession>A0A2W5QF97</accession>
<protein>
    <submittedName>
        <fullName evidence="7">Oxidoreductase</fullName>
    </submittedName>
</protein>
<comment type="cofactor">
    <cofactor evidence="1">
        <name>FMN</name>
        <dbReference type="ChEBI" id="CHEBI:58210"/>
    </cofactor>
</comment>
<evidence type="ECO:0000256" key="3">
    <source>
        <dbReference type="ARBA" id="ARBA00022630"/>
    </source>
</evidence>
<dbReference type="Gene3D" id="3.40.109.10">
    <property type="entry name" value="NADH Oxidase"/>
    <property type="match status" value="1"/>
</dbReference>